<sequence>MDGDGWNTAGDLGRRVAHRRAQLGISLEELAVRADMDPGYVAYLEESPANPSSQAVERLARALDTTPEDLRGAYSEAPPGAASTAAADPVLCELDRSQCMELIAQGGVGRVAFCVPGERSPMVLPVNFAVVGGAVVFRTLSDGLISRHLGEEVTFEVDRLDTVSSTGWSVVVRGPARRLTDPGRVERVRSQVQLRSWAGGRREAYVEITAERVTGRRVEDRAAR</sequence>
<dbReference type="EMBL" id="FUWS01000004">
    <property type="protein sequence ID" value="SJZ95451.1"/>
    <property type="molecule type" value="Genomic_DNA"/>
</dbReference>
<gene>
    <name evidence="2" type="ORF">SAMN02745673_02022</name>
</gene>
<evidence type="ECO:0000259" key="1">
    <source>
        <dbReference type="PROSITE" id="PS50943"/>
    </source>
</evidence>
<evidence type="ECO:0000313" key="3">
    <source>
        <dbReference type="Proteomes" id="UP000190637"/>
    </source>
</evidence>
<dbReference type="Pfam" id="PF13560">
    <property type="entry name" value="HTH_31"/>
    <property type="match status" value="1"/>
</dbReference>
<dbReference type="AlphaFoldDB" id="A0A1T4PW35"/>
<evidence type="ECO:0000313" key="2">
    <source>
        <dbReference type="EMBL" id="SJZ95451.1"/>
    </source>
</evidence>
<dbReference type="Gene3D" id="2.30.110.10">
    <property type="entry name" value="Electron Transport, Fmn-binding Protein, Chain A"/>
    <property type="match status" value="1"/>
</dbReference>
<dbReference type="SUPFAM" id="SSF47413">
    <property type="entry name" value="lambda repressor-like DNA-binding domains"/>
    <property type="match status" value="1"/>
</dbReference>
<dbReference type="STRING" id="1122192.SAMN02745673_02022"/>
<dbReference type="Gene3D" id="1.10.260.40">
    <property type="entry name" value="lambda repressor-like DNA-binding domains"/>
    <property type="match status" value="1"/>
</dbReference>
<dbReference type="InterPro" id="IPR012349">
    <property type="entry name" value="Split_barrel_FMN-bd"/>
</dbReference>
<dbReference type="InterPro" id="IPR010982">
    <property type="entry name" value="Lambda_DNA-bd_dom_sf"/>
</dbReference>
<dbReference type="Pfam" id="PF12900">
    <property type="entry name" value="Pyridox_ox_2"/>
    <property type="match status" value="1"/>
</dbReference>
<keyword evidence="3" id="KW-1185">Reference proteome</keyword>
<accession>A0A1T4PW35</accession>
<organism evidence="2 3">
    <name type="scientific">Marinactinospora thermotolerans DSM 45154</name>
    <dbReference type="NCBI Taxonomy" id="1122192"/>
    <lineage>
        <taxon>Bacteria</taxon>
        <taxon>Bacillati</taxon>
        <taxon>Actinomycetota</taxon>
        <taxon>Actinomycetes</taxon>
        <taxon>Streptosporangiales</taxon>
        <taxon>Nocardiopsidaceae</taxon>
        <taxon>Marinactinospora</taxon>
    </lineage>
</organism>
<dbReference type="SMART" id="SM00530">
    <property type="entry name" value="HTH_XRE"/>
    <property type="match status" value="1"/>
</dbReference>
<protein>
    <submittedName>
        <fullName evidence="2">Nitroimidazol reductase NimA, pyridoxamine 5'-phosphate oxidase superfamily</fullName>
    </submittedName>
</protein>
<dbReference type="GO" id="GO:0003677">
    <property type="term" value="F:DNA binding"/>
    <property type="evidence" value="ECO:0007669"/>
    <property type="project" value="InterPro"/>
</dbReference>
<name>A0A1T4PW35_9ACTN</name>
<dbReference type="Proteomes" id="UP000190637">
    <property type="component" value="Unassembled WGS sequence"/>
</dbReference>
<dbReference type="InterPro" id="IPR001387">
    <property type="entry name" value="Cro/C1-type_HTH"/>
</dbReference>
<dbReference type="PROSITE" id="PS50943">
    <property type="entry name" value="HTH_CROC1"/>
    <property type="match status" value="1"/>
</dbReference>
<reference evidence="2 3" key="1">
    <citation type="submission" date="2017-02" db="EMBL/GenBank/DDBJ databases">
        <authorList>
            <person name="Peterson S.W."/>
        </authorList>
    </citation>
    <scope>NUCLEOTIDE SEQUENCE [LARGE SCALE GENOMIC DNA]</scope>
    <source>
        <strain evidence="2 3">DSM 45154</strain>
    </source>
</reference>
<proteinExistence type="predicted"/>
<dbReference type="SUPFAM" id="SSF50475">
    <property type="entry name" value="FMN-binding split barrel"/>
    <property type="match status" value="1"/>
</dbReference>
<dbReference type="InterPro" id="IPR024747">
    <property type="entry name" value="Pyridox_Oxase-rel"/>
</dbReference>
<dbReference type="CDD" id="cd00093">
    <property type="entry name" value="HTH_XRE"/>
    <property type="match status" value="1"/>
</dbReference>
<feature type="domain" description="HTH cro/C1-type" evidence="1">
    <location>
        <begin position="16"/>
        <end position="70"/>
    </location>
</feature>